<dbReference type="PANTHER" id="PTHR47360">
    <property type="entry name" value="MUREIN DD-ENDOPEPTIDASE MEPS/MUREIN LD-CARBOXYPEPTIDASE"/>
    <property type="match status" value="1"/>
</dbReference>
<name>A0A376U6T5_ECOLX</name>
<evidence type="ECO:0000256" key="1">
    <source>
        <dbReference type="ARBA" id="ARBA00004635"/>
    </source>
</evidence>
<keyword evidence="7" id="KW-0472">Membrane</keyword>
<sequence>MDQYADWKGVRYRLGGSTKKGIDCSGFVQRTFREQFGLELPRSTYEQQEMGKSVSRSNLRTGDLVLFRAGSTGRHVGIYIGNNQFVHASTSSGVIISSMNEPYWKKRYNEARPGSQPQLINRLDAIPWPILTS</sequence>
<evidence type="ECO:0000256" key="6">
    <source>
        <dbReference type="ARBA" id="ARBA00022807"/>
    </source>
</evidence>
<dbReference type="EMBL" id="UGCP01000002">
    <property type="protein sequence ID" value="STI84992.1"/>
    <property type="molecule type" value="Genomic_DNA"/>
</dbReference>
<dbReference type="GO" id="GO:0016020">
    <property type="term" value="C:membrane"/>
    <property type="evidence" value="ECO:0007669"/>
    <property type="project" value="UniProtKB-SubCell"/>
</dbReference>
<dbReference type="Gene3D" id="3.90.1720.10">
    <property type="entry name" value="endopeptidase domain like (from Nostoc punctiforme)"/>
    <property type="match status" value="1"/>
</dbReference>
<keyword evidence="3" id="KW-0645">Protease</keyword>
<evidence type="ECO:0000313" key="11">
    <source>
        <dbReference type="EMBL" id="STI84992.1"/>
    </source>
</evidence>
<dbReference type="InterPro" id="IPR038765">
    <property type="entry name" value="Papain-like_cys_pep_sf"/>
</dbReference>
<evidence type="ECO:0000313" key="12">
    <source>
        <dbReference type="Proteomes" id="UP000254079"/>
    </source>
</evidence>
<keyword evidence="4" id="KW-0732">Signal</keyword>
<proteinExistence type="inferred from homology"/>
<keyword evidence="6" id="KW-0788">Thiol protease</keyword>
<evidence type="ECO:0000259" key="10">
    <source>
        <dbReference type="PROSITE" id="PS51935"/>
    </source>
</evidence>
<dbReference type="SUPFAM" id="SSF54001">
    <property type="entry name" value="Cysteine proteinases"/>
    <property type="match status" value="1"/>
</dbReference>
<dbReference type="Pfam" id="PF00877">
    <property type="entry name" value="NLPC_P60"/>
    <property type="match status" value="1"/>
</dbReference>
<evidence type="ECO:0000256" key="7">
    <source>
        <dbReference type="ARBA" id="ARBA00023136"/>
    </source>
</evidence>
<gene>
    <name evidence="11" type="primary">spr</name>
    <name evidence="11" type="ORF">NCTC8622_04067</name>
</gene>
<dbReference type="GO" id="GO:0008234">
    <property type="term" value="F:cysteine-type peptidase activity"/>
    <property type="evidence" value="ECO:0007669"/>
    <property type="project" value="UniProtKB-KW"/>
</dbReference>
<accession>A0A376U6T5</accession>
<protein>
    <submittedName>
        <fullName evidence="11">Lipoprotein</fullName>
        <ecNumber evidence="11">3.4.-.-</ecNumber>
    </submittedName>
</protein>
<evidence type="ECO:0000256" key="8">
    <source>
        <dbReference type="ARBA" id="ARBA00023139"/>
    </source>
</evidence>
<comment type="subcellular location">
    <subcellularLocation>
        <location evidence="1">Membrane</location>
        <topology evidence="1">Lipid-anchor</topology>
    </subcellularLocation>
</comment>
<evidence type="ECO:0000256" key="4">
    <source>
        <dbReference type="ARBA" id="ARBA00022729"/>
    </source>
</evidence>
<comment type="similarity">
    <text evidence="2">Belongs to the peptidase C40 family.</text>
</comment>
<feature type="domain" description="NlpC/P60" evidence="10">
    <location>
        <begin position="1"/>
        <end position="115"/>
    </location>
</feature>
<organism evidence="11 12">
    <name type="scientific">Escherichia coli</name>
    <dbReference type="NCBI Taxonomy" id="562"/>
    <lineage>
        <taxon>Bacteria</taxon>
        <taxon>Pseudomonadati</taxon>
        <taxon>Pseudomonadota</taxon>
        <taxon>Gammaproteobacteria</taxon>
        <taxon>Enterobacterales</taxon>
        <taxon>Enterobacteriaceae</taxon>
        <taxon>Escherichia</taxon>
    </lineage>
</organism>
<evidence type="ECO:0000256" key="5">
    <source>
        <dbReference type="ARBA" id="ARBA00022801"/>
    </source>
</evidence>
<dbReference type="PROSITE" id="PS51935">
    <property type="entry name" value="NLPC_P60"/>
    <property type="match status" value="1"/>
</dbReference>
<dbReference type="NCBIfam" id="NF008096">
    <property type="entry name" value="PRK10838.1"/>
    <property type="match status" value="1"/>
</dbReference>
<dbReference type="EC" id="3.4.-.-" evidence="11"/>
<dbReference type="Proteomes" id="UP000254079">
    <property type="component" value="Unassembled WGS sequence"/>
</dbReference>
<evidence type="ECO:0000256" key="9">
    <source>
        <dbReference type="ARBA" id="ARBA00023288"/>
    </source>
</evidence>
<dbReference type="InterPro" id="IPR052062">
    <property type="entry name" value="Murein_DD/LD_carboxypeptidase"/>
</dbReference>
<evidence type="ECO:0000256" key="2">
    <source>
        <dbReference type="ARBA" id="ARBA00007074"/>
    </source>
</evidence>
<dbReference type="InterPro" id="IPR000064">
    <property type="entry name" value="NLP_P60_dom"/>
</dbReference>
<dbReference type="AlphaFoldDB" id="A0A376U6T5"/>
<keyword evidence="5 11" id="KW-0378">Hydrolase</keyword>
<keyword evidence="8" id="KW-0564">Palmitate</keyword>
<dbReference type="PANTHER" id="PTHR47360:SF3">
    <property type="entry name" value="MUREIN DD-ENDOPEPTIDASE MEPS_MUREIN LD-CARBOXYPEPTIDASE"/>
    <property type="match status" value="1"/>
</dbReference>
<keyword evidence="9 11" id="KW-0449">Lipoprotein</keyword>
<dbReference type="GO" id="GO:0006508">
    <property type="term" value="P:proteolysis"/>
    <property type="evidence" value="ECO:0007669"/>
    <property type="project" value="UniProtKB-KW"/>
</dbReference>
<evidence type="ECO:0000256" key="3">
    <source>
        <dbReference type="ARBA" id="ARBA00022670"/>
    </source>
</evidence>
<reference evidence="11 12" key="1">
    <citation type="submission" date="2018-06" db="EMBL/GenBank/DDBJ databases">
        <authorList>
            <consortium name="Pathogen Informatics"/>
            <person name="Doyle S."/>
        </authorList>
    </citation>
    <scope>NUCLEOTIDE SEQUENCE [LARGE SCALE GENOMIC DNA]</scope>
    <source>
        <strain evidence="11 12">NCTC8622</strain>
    </source>
</reference>